<feature type="non-terminal residue" evidence="2">
    <location>
        <position position="157"/>
    </location>
</feature>
<dbReference type="PANTHER" id="PTHR42916">
    <property type="entry name" value="2-SUCCINYL-5-ENOLPYRUVYL-6-HYDROXY-3-CYCLOHEXENE-1-CARBOXYLATE SYNTHASE"/>
    <property type="match status" value="1"/>
</dbReference>
<dbReference type="GO" id="GO:0070204">
    <property type="term" value="F:2-succinyl-5-enolpyruvyl-6-hydroxy-3-cyclohexene-1-carboxylic-acid synthase activity"/>
    <property type="evidence" value="ECO:0007669"/>
    <property type="project" value="UniProtKB-EC"/>
</dbReference>
<gene>
    <name evidence="2" type="ORF">MNBD_ACTINO01-2614</name>
</gene>
<feature type="domain" description="Thiamine pyrophosphate enzyme N-terminal TPP-binding" evidence="1">
    <location>
        <begin position="17"/>
        <end position="124"/>
    </location>
</feature>
<proteinExistence type="predicted"/>
<dbReference type="AlphaFoldDB" id="A0A3B0S0T2"/>
<organism evidence="2">
    <name type="scientific">hydrothermal vent metagenome</name>
    <dbReference type="NCBI Taxonomy" id="652676"/>
    <lineage>
        <taxon>unclassified sequences</taxon>
        <taxon>metagenomes</taxon>
        <taxon>ecological metagenomes</taxon>
    </lineage>
</organism>
<dbReference type="PANTHER" id="PTHR42916:SF1">
    <property type="entry name" value="PROTEIN PHYLLO, CHLOROPLASTIC"/>
    <property type="match status" value="1"/>
</dbReference>
<dbReference type="EMBL" id="UOEI01000126">
    <property type="protein sequence ID" value="VAV94436.1"/>
    <property type="molecule type" value="Genomic_DNA"/>
</dbReference>
<dbReference type="InterPro" id="IPR012001">
    <property type="entry name" value="Thiamin_PyroP_enz_TPP-bd_dom"/>
</dbReference>
<dbReference type="SUPFAM" id="SSF52518">
    <property type="entry name" value="Thiamin diphosphate-binding fold (THDP-binding)"/>
    <property type="match status" value="1"/>
</dbReference>
<keyword evidence="2" id="KW-0808">Transferase</keyword>
<dbReference type="CDD" id="cd07037">
    <property type="entry name" value="TPP_PYR_MenD"/>
    <property type="match status" value="1"/>
</dbReference>
<accession>A0A3B0S0T2</accession>
<dbReference type="GO" id="GO:0030976">
    <property type="term" value="F:thiamine pyrophosphate binding"/>
    <property type="evidence" value="ECO:0007669"/>
    <property type="project" value="InterPro"/>
</dbReference>
<dbReference type="EC" id="2.2.1.9" evidence="2"/>
<dbReference type="InterPro" id="IPR029061">
    <property type="entry name" value="THDP-binding"/>
</dbReference>
<evidence type="ECO:0000313" key="2">
    <source>
        <dbReference type="EMBL" id="VAV94436.1"/>
    </source>
</evidence>
<reference evidence="2" key="1">
    <citation type="submission" date="2018-06" db="EMBL/GenBank/DDBJ databases">
        <authorList>
            <person name="Zhirakovskaya E."/>
        </authorList>
    </citation>
    <scope>NUCLEOTIDE SEQUENCE</scope>
</reference>
<dbReference type="Gene3D" id="3.40.50.970">
    <property type="match status" value="1"/>
</dbReference>
<sequence>MTNSDTPFRYTADLIGGFADAGCTVAFISPGSRSTPLTLALARDPRIDDISIRDERSAAFAALGYAKATGTPAIIVCTSGSAAAHYLAAIVEADQSVTPLIVLTADRPARLRGTGAPQTMDQTRLYGPHVKTFVELDPASPNSSGRDDAAALYAAAV</sequence>
<protein>
    <submittedName>
        <fullName evidence="2">2-succinyl-5-enolpyruvyl-6-hydroxy-3-cyclohexene-1-carboxylic-acid synthase</fullName>
        <ecNumber evidence="2">2.2.1.9</ecNumber>
    </submittedName>
</protein>
<name>A0A3B0S0T2_9ZZZZ</name>
<evidence type="ECO:0000259" key="1">
    <source>
        <dbReference type="Pfam" id="PF02776"/>
    </source>
</evidence>
<dbReference type="Pfam" id="PF02776">
    <property type="entry name" value="TPP_enzyme_N"/>
    <property type="match status" value="1"/>
</dbReference>